<dbReference type="GO" id="GO:0004777">
    <property type="term" value="F:succinate-semialdehyde dehydrogenase (NAD+) activity"/>
    <property type="evidence" value="ECO:0007669"/>
    <property type="project" value="TreeGrafter"/>
</dbReference>
<keyword evidence="8" id="KW-1185">Reference proteome</keyword>
<comment type="caution">
    <text evidence="7">The sequence shown here is derived from an EMBL/GenBank/DDBJ whole genome shotgun (WGS) entry which is preliminary data.</text>
</comment>
<dbReference type="InterPro" id="IPR016162">
    <property type="entry name" value="Ald_DH_N"/>
</dbReference>
<comment type="pathway">
    <text evidence="1">Amino-acid degradation; 4-aminobutanoate degradation.</text>
</comment>
<dbReference type="GO" id="GO:0009450">
    <property type="term" value="P:gamma-aminobutyric acid catabolic process"/>
    <property type="evidence" value="ECO:0007669"/>
    <property type="project" value="TreeGrafter"/>
</dbReference>
<dbReference type="FunFam" id="3.40.309.10:FF:000004">
    <property type="entry name" value="Succinate-semialdehyde dehydrogenase I"/>
    <property type="match status" value="1"/>
</dbReference>
<sequence length="332" mass="35221">MITRKAGAALAAGCAVVLKPAEDTPLSALAITHLAVSNAKLPAGLLNTITASRDPEGAQAIGEVLCKDPLVRLIGFTGSTSVGKRLYSQASVYGKRVLLELGGNAPFVVFSSANLDRAVKGMIASKFRCSGQTCVSANRILVEDCIYDEFVERAVAAVQQLKVGDGSEQNTRIGPLINEAAVNKVNTLVELAKEAGAKALVGGSLPTGEPFNRGYFYPPTVLADCSASMNCVRNEIFGPVAPICRFKTETEAIEMANDTAYGLAAYVYTNDIRQAWHFSEQVAFGMVGLNSPRVSSSEMPFGGIKDSGIGREGGPDALYEFMDLKTINWDLI</sequence>
<dbReference type="InterPro" id="IPR050740">
    <property type="entry name" value="Aldehyde_DH_Superfamily"/>
</dbReference>
<evidence type="ECO:0000313" key="7">
    <source>
        <dbReference type="EMBL" id="TPP64815.1"/>
    </source>
</evidence>
<evidence type="ECO:0000259" key="6">
    <source>
        <dbReference type="Pfam" id="PF00171"/>
    </source>
</evidence>
<dbReference type="InterPro" id="IPR015590">
    <property type="entry name" value="Aldehyde_DH_dom"/>
</dbReference>
<dbReference type="Pfam" id="PF00171">
    <property type="entry name" value="Aldedh"/>
    <property type="match status" value="1"/>
</dbReference>
<proteinExistence type="inferred from homology"/>
<dbReference type="PANTHER" id="PTHR43353">
    <property type="entry name" value="SUCCINATE-SEMIALDEHYDE DEHYDROGENASE, MITOCHONDRIAL"/>
    <property type="match status" value="1"/>
</dbReference>
<name>A0A504YWE3_FASGI</name>
<feature type="active site" evidence="4">
    <location>
        <position position="100"/>
    </location>
</feature>
<dbReference type="InterPro" id="IPR016161">
    <property type="entry name" value="Ald_DH/histidinol_DH"/>
</dbReference>
<dbReference type="OrthoDB" id="310895at2759"/>
<organism evidence="7 8">
    <name type="scientific">Fasciola gigantica</name>
    <name type="common">Giant liver fluke</name>
    <dbReference type="NCBI Taxonomy" id="46835"/>
    <lineage>
        <taxon>Eukaryota</taxon>
        <taxon>Metazoa</taxon>
        <taxon>Spiralia</taxon>
        <taxon>Lophotrochozoa</taxon>
        <taxon>Platyhelminthes</taxon>
        <taxon>Trematoda</taxon>
        <taxon>Digenea</taxon>
        <taxon>Plagiorchiida</taxon>
        <taxon>Echinostomata</taxon>
        <taxon>Echinostomatoidea</taxon>
        <taxon>Fasciolidae</taxon>
        <taxon>Fasciola</taxon>
    </lineage>
</organism>
<dbReference type="Proteomes" id="UP000316759">
    <property type="component" value="Unassembled WGS sequence"/>
</dbReference>
<evidence type="ECO:0000256" key="2">
    <source>
        <dbReference type="ARBA" id="ARBA00009986"/>
    </source>
</evidence>
<dbReference type="GO" id="GO:0005739">
    <property type="term" value="C:mitochondrion"/>
    <property type="evidence" value="ECO:0007669"/>
    <property type="project" value="TreeGrafter"/>
</dbReference>
<reference evidence="7 8" key="1">
    <citation type="submission" date="2019-04" db="EMBL/GenBank/DDBJ databases">
        <title>Annotation for the trematode Fasciola gigantica.</title>
        <authorList>
            <person name="Choi Y.-J."/>
        </authorList>
    </citation>
    <scope>NUCLEOTIDE SEQUENCE [LARGE SCALE GENOMIC DNA]</scope>
    <source>
        <strain evidence="7">Uganda_cow_1</strain>
    </source>
</reference>
<evidence type="ECO:0000256" key="4">
    <source>
        <dbReference type="PROSITE-ProRule" id="PRU10007"/>
    </source>
</evidence>
<comment type="similarity">
    <text evidence="2 5">Belongs to the aldehyde dehydrogenase family.</text>
</comment>
<dbReference type="Gene3D" id="3.40.309.10">
    <property type="entry name" value="Aldehyde Dehydrogenase, Chain A, domain 2"/>
    <property type="match status" value="1"/>
</dbReference>
<feature type="domain" description="Aldehyde dehydrogenase" evidence="6">
    <location>
        <begin position="1"/>
        <end position="327"/>
    </location>
</feature>
<dbReference type="AlphaFoldDB" id="A0A504YWE3"/>
<dbReference type="PANTHER" id="PTHR43353:SF5">
    <property type="entry name" value="SUCCINATE-SEMIALDEHYDE DEHYDROGENASE, MITOCHONDRIAL"/>
    <property type="match status" value="1"/>
</dbReference>
<gene>
    <name evidence="7" type="ORF">FGIG_09129</name>
</gene>
<dbReference type="PROSITE" id="PS00687">
    <property type="entry name" value="ALDEHYDE_DEHYDR_GLU"/>
    <property type="match status" value="1"/>
</dbReference>
<protein>
    <submittedName>
        <fullName evidence="7">NAD-dependent succinate-semialdehyde dehydrogenase</fullName>
    </submittedName>
</protein>
<dbReference type="Gene3D" id="3.40.605.10">
    <property type="entry name" value="Aldehyde Dehydrogenase, Chain A, domain 1"/>
    <property type="match status" value="1"/>
</dbReference>
<dbReference type="InterPro" id="IPR016163">
    <property type="entry name" value="Ald_DH_C"/>
</dbReference>
<evidence type="ECO:0000313" key="8">
    <source>
        <dbReference type="Proteomes" id="UP000316759"/>
    </source>
</evidence>
<evidence type="ECO:0000256" key="5">
    <source>
        <dbReference type="RuleBase" id="RU003345"/>
    </source>
</evidence>
<dbReference type="InterPro" id="IPR029510">
    <property type="entry name" value="Ald_DH_CS_GLU"/>
</dbReference>
<evidence type="ECO:0000256" key="3">
    <source>
        <dbReference type="ARBA" id="ARBA00023002"/>
    </source>
</evidence>
<evidence type="ECO:0000256" key="1">
    <source>
        <dbReference type="ARBA" id="ARBA00005176"/>
    </source>
</evidence>
<dbReference type="SUPFAM" id="SSF53720">
    <property type="entry name" value="ALDH-like"/>
    <property type="match status" value="1"/>
</dbReference>
<dbReference type="EMBL" id="SUNJ01003988">
    <property type="protein sequence ID" value="TPP64815.1"/>
    <property type="molecule type" value="Genomic_DNA"/>
</dbReference>
<accession>A0A504YWE3</accession>
<keyword evidence="3 5" id="KW-0560">Oxidoreductase</keyword>
<dbReference type="STRING" id="46835.A0A504YWE3"/>